<feature type="signal peptide" evidence="5">
    <location>
        <begin position="1"/>
        <end position="20"/>
    </location>
</feature>
<dbReference type="CDD" id="cd01140">
    <property type="entry name" value="FatB"/>
    <property type="match status" value="1"/>
</dbReference>
<dbReference type="EMBL" id="FNOT01000015">
    <property type="protein sequence ID" value="SDY98482.1"/>
    <property type="molecule type" value="Genomic_DNA"/>
</dbReference>
<accession>A0A1H3PBF4</accession>
<gene>
    <name evidence="7" type="ORF">SAMN05660209_04283</name>
</gene>
<feature type="chain" id="PRO_5039690737" evidence="5">
    <location>
        <begin position="21"/>
        <end position="316"/>
    </location>
</feature>
<dbReference type="InterPro" id="IPR051313">
    <property type="entry name" value="Bact_iron-sidero_bind"/>
</dbReference>
<dbReference type="GO" id="GO:0030288">
    <property type="term" value="C:outer membrane-bounded periplasmic space"/>
    <property type="evidence" value="ECO:0007669"/>
    <property type="project" value="TreeGrafter"/>
</dbReference>
<comment type="subcellular location">
    <subcellularLocation>
        <location evidence="1">Cell envelope</location>
    </subcellularLocation>
</comment>
<evidence type="ECO:0000256" key="2">
    <source>
        <dbReference type="ARBA" id="ARBA00008814"/>
    </source>
</evidence>
<organism evidence="7 8">
    <name type="scientific">Geodermatophilus africanus</name>
    <dbReference type="NCBI Taxonomy" id="1137993"/>
    <lineage>
        <taxon>Bacteria</taxon>
        <taxon>Bacillati</taxon>
        <taxon>Actinomycetota</taxon>
        <taxon>Actinomycetes</taxon>
        <taxon>Geodermatophilales</taxon>
        <taxon>Geodermatophilaceae</taxon>
        <taxon>Geodermatophilus</taxon>
    </lineage>
</organism>
<dbReference type="PROSITE" id="PS51257">
    <property type="entry name" value="PROKAR_LIPOPROTEIN"/>
    <property type="match status" value="1"/>
</dbReference>
<feature type="domain" description="Fe/B12 periplasmic-binding" evidence="6">
    <location>
        <begin position="58"/>
        <end position="316"/>
    </location>
</feature>
<dbReference type="PANTHER" id="PTHR30532:SF28">
    <property type="entry name" value="PETROBACTIN-BINDING PROTEIN YCLQ"/>
    <property type="match status" value="1"/>
</dbReference>
<evidence type="ECO:0000313" key="7">
    <source>
        <dbReference type="EMBL" id="SDY98482.1"/>
    </source>
</evidence>
<name>A0A1H3PBF4_9ACTN</name>
<keyword evidence="3" id="KW-0813">Transport</keyword>
<evidence type="ECO:0000259" key="6">
    <source>
        <dbReference type="PROSITE" id="PS50983"/>
    </source>
</evidence>
<keyword evidence="8" id="KW-1185">Reference proteome</keyword>
<evidence type="ECO:0000256" key="1">
    <source>
        <dbReference type="ARBA" id="ARBA00004196"/>
    </source>
</evidence>
<dbReference type="Pfam" id="PF01497">
    <property type="entry name" value="Peripla_BP_2"/>
    <property type="match status" value="1"/>
</dbReference>
<dbReference type="GO" id="GO:1901678">
    <property type="term" value="P:iron coordination entity transport"/>
    <property type="evidence" value="ECO:0007669"/>
    <property type="project" value="UniProtKB-ARBA"/>
</dbReference>
<evidence type="ECO:0000256" key="3">
    <source>
        <dbReference type="ARBA" id="ARBA00022448"/>
    </source>
</evidence>
<dbReference type="RefSeq" id="WP_091160705.1">
    <property type="nucleotide sequence ID" value="NZ_FNOT01000015.1"/>
</dbReference>
<evidence type="ECO:0000313" key="8">
    <source>
        <dbReference type="Proteomes" id="UP000198921"/>
    </source>
</evidence>
<dbReference type="AlphaFoldDB" id="A0A1H3PBF4"/>
<dbReference type="OrthoDB" id="63946at2"/>
<dbReference type="PANTHER" id="PTHR30532">
    <property type="entry name" value="IRON III DICITRATE-BINDING PERIPLASMIC PROTEIN"/>
    <property type="match status" value="1"/>
</dbReference>
<comment type="similarity">
    <text evidence="2">Belongs to the bacterial solute-binding protein 8 family.</text>
</comment>
<keyword evidence="4 5" id="KW-0732">Signal</keyword>
<dbReference type="InterPro" id="IPR002491">
    <property type="entry name" value="ABC_transptr_periplasmic_BD"/>
</dbReference>
<dbReference type="Gene3D" id="3.40.50.1980">
    <property type="entry name" value="Nitrogenase molybdenum iron protein domain"/>
    <property type="match status" value="2"/>
</dbReference>
<dbReference type="PROSITE" id="PS50983">
    <property type="entry name" value="FE_B12_PBP"/>
    <property type="match status" value="1"/>
</dbReference>
<dbReference type="SUPFAM" id="SSF53807">
    <property type="entry name" value="Helical backbone' metal receptor"/>
    <property type="match status" value="1"/>
</dbReference>
<sequence>MRTQARPLAALSLTVATALAVSACSGSGDTTAEAASESAEVTVTHAQGETAVPADPQTVVVFDVGVLSTLDSLGVEVAGVPEATYPESMAQYSGDEYAKVGSLFEPDYEAVNALEPDLVIVGGRSAAVYPELAEIAPTIDLTVDNQDFLASFAERTTTLGEVFGEQAAVAERLAAVEQRAAEVRTAAEGAGDALFVMTSAGEVSAYGPETRFGLVYEELGLTPADEGLTAADHGDAISFEYLAENDPDVLLVLDRDAAIGESGQAAAQVLDNDLVRGTTAWQNDDVHYLDSTVWYIAPNGLPSVEQMVEEVGAAVE</sequence>
<protein>
    <submittedName>
        <fullName evidence="7">Iron complex transport system substrate-binding protein</fullName>
    </submittedName>
</protein>
<evidence type="ECO:0000256" key="5">
    <source>
        <dbReference type="SAM" id="SignalP"/>
    </source>
</evidence>
<dbReference type="InterPro" id="IPR033870">
    <property type="entry name" value="FatB"/>
</dbReference>
<dbReference type="Proteomes" id="UP000198921">
    <property type="component" value="Unassembled WGS sequence"/>
</dbReference>
<dbReference type="STRING" id="1137993.SAMN05660209_04283"/>
<proteinExistence type="inferred from homology"/>
<reference evidence="8" key="1">
    <citation type="submission" date="2016-10" db="EMBL/GenBank/DDBJ databases">
        <authorList>
            <person name="Varghese N."/>
            <person name="Submissions S."/>
        </authorList>
    </citation>
    <scope>NUCLEOTIDE SEQUENCE [LARGE SCALE GENOMIC DNA]</scope>
    <source>
        <strain evidence="8">DSM 45422</strain>
    </source>
</reference>
<evidence type="ECO:0000256" key="4">
    <source>
        <dbReference type="ARBA" id="ARBA00022729"/>
    </source>
</evidence>